<evidence type="ECO:0000256" key="3">
    <source>
        <dbReference type="ARBA" id="ARBA00010718"/>
    </source>
</evidence>
<evidence type="ECO:0000256" key="6">
    <source>
        <dbReference type="ARBA" id="ARBA00022723"/>
    </source>
</evidence>
<dbReference type="InterPro" id="IPR041891">
    <property type="entry name" value="Alpha_CA_prokaryot-like"/>
</dbReference>
<evidence type="ECO:0000256" key="9">
    <source>
        <dbReference type="ARBA" id="ARBA00048348"/>
    </source>
</evidence>
<dbReference type="EMBL" id="CP000790">
    <property type="protein sequence ID" value="ABU72993.1"/>
    <property type="molecule type" value="Genomic_DNA"/>
</dbReference>
<keyword evidence="6 10" id="KW-0479">Metal-binding</keyword>
<dbReference type="AlphaFoldDB" id="A7N353"/>
<evidence type="ECO:0000256" key="1">
    <source>
        <dbReference type="ARBA" id="ARBA00001947"/>
    </source>
</evidence>
<evidence type="ECO:0000256" key="8">
    <source>
        <dbReference type="ARBA" id="ARBA00023239"/>
    </source>
</evidence>
<dbReference type="PROSITE" id="PS51144">
    <property type="entry name" value="ALPHA_CA_2"/>
    <property type="match status" value="1"/>
</dbReference>
<reference evidence="12 13" key="1">
    <citation type="submission" date="2007-08" db="EMBL/GenBank/DDBJ databases">
        <authorList>
            <consortium name="The Vibrio harveyi Genome Sequencing Project"/>
            <person name="Bassler B."/>
            <person name="Clifton S.W."/>
            <person name="Fulton L."/>
            <person name="Delehaunty K."/>
            <person name="Fronick C."/>
            <person name="Harrison M."/>
            <person name="Markivic C."/>
            <person name="Fulton R."/>
            <person name="Tin-Wollam A.-M."/>
            <person name="Shah N."/>
            <person name="Pepin K."/>
            <person name="Nash W."/>
            <person name="Thiruvilangam P."/>
            <person name="Bhonagiri V."/>
            <person name="Waters C."/>
            <person name="Tu K.C."/>
            <person name="Irgon J."/>
            <person name="Wilson R.K."/>
        </authorList>
    </citation>
    <scope>NUCLEOTIDE SEQUENCE [LARGE SCALE GENOMIC DNA]</scope>
    <source>
        <strain evidence="13">ATCC BAA-1116 / BB120</strain>
    </source>
</reference>
<dbReference type="Proteomes" id="UP000008152">
    <property type="component" value="Chromosome II"/>
</dbReference>
<comment type="function">
    <text evidence="2 10">Reversible hydration of carbon dioxide.</text>
</comment>
<dbReference type="SUPFAM" id="SSF51069">
    <property type="entry name" value="Carbonic anhydrase"/>
    <property type="match status" value="1"/>
</dbReference>
<dbReference type="InterPro" id="IPR023561">
    <property type="entry name" value="Carbonic_anhydrase_a-class"/>
</dbReference>
<comment type="similarity">
    <text evidence="3 10">Belongs to the alpha-carbonic anhydrase family.</text>
</comment>
<gene>
    <name evidence="12" type="ordered locus">VIBHAR_05086</name>
</gene>
<evidence type="ECO:0000256" key="2">
    <source>
        <dbReference type="ARBA" id="ARBA00002904"/>
    </source>
</evidence>
<dbReference type="PATRIC" id="fig|338187.25.peg.5127"/>
<evidence type="ECO:0000256" key="4">
    <source>
        <dbReference type="ARBA" id="ARBA00012925"/>
    </source>
</evidence>
<dbReference type="CDD" id="cd03124">
    <property type="entry name" value="alpha_CA_prokaryotic_like"/>
    <property type="match status" value="1"/>
</dbReference>
<dbReference type="Gene3D" id="3.10.200.10">
    <property type="entry name" value="Alpha carbonic anhydrase"/>
    <property type="match status" value="1"/>
</dbReference>
<feature type="signal peptide" evidence="10">
    <location>
        <begin position="1"/>
        <end position="22"/>
    </location>
</feature>
<dbReference type="KEGG" id="vha:VIBHAR_05086"/>
<dbReference type="SMART" id="SM01057">
    <property type="entry name" value="Carb_anhydrase"/>
    <property type="match status" value="1"/>
</dbReference>
<name>A7N353_VIBC1</name>
<keyword evidence="7 10" id="KW-0862">Zinc</keyword>
<proteinExistence type="inferred from homology"/>
<feature type="domain" description="Alpha-carbonic anhydrase" evidence="11">
    <location>
        <begin position="23"/>
        <end position="241"/>
    </location>
</feature>
<dbReference type="InterPro" id="IPR018338">
    <property type="entry name" value="Carbonic_anhydrase_a-class_CS"/>
</dbReference>
<evidence type="ECO:0000256" key="5">
    <source>
        <dbReference type="ARBA" id="ARBA00014628"/>
    </source>
</evidence>
<evidence type="ECO:0000256" key="7">
    <source>
        <dbReference type="ARBA" id="ARBA00022833"/>
    </source>
</evidence>
<feature type="chain" id="PRO_5025099672" description="Carbonic anhydrase" evidence="10">
    <location>
        <begin position="23"/>
        <end position="241"/>
    </location>
</feature>
<protein>
    <recommendedName>
        <fullName evidence="5 10">Carbonic anhydrase</fullName>
        <ecNumber evidence="4 10">4.2.1.1</ecNumber>
    </recommendedName>
</protein>
<evidence type="ECO:0000256" key="10">
    <source>
        <dbReference type="RuleBase" id="RU367011"/>
    </source>
</evidence>
<dbReference type="InterPro" id="IPR036398">
    <property type="entry name" value="CA_dom_sf"/>
</dbReference>
<accession>A7N353</accession>
<dbReference type="PANTHER" id="PTHR18952:SF265">
    <property type="entry name" value="CARBONIC ANHYDRASE"/>
    <property type="match status" value="1"/>
</dbReference>
<dbReference type="PROSITE" id="PS00162">
    <property type="entry name" value="ALPHA_CA_1"/>
    <property type="match status" value="1"/>
</dbReference>
<dbReference type="Pfam" id="PF00194">
    <property type="entry name" value="Carb_anhydrase"/>
    <property type="match status" value="1"/>
</dbReference>
<evidence type="ECO:0000313" key="12">
    <source>
        <dbReference type="EMBL" id="ABU72993.1"/>
    </source>
</evidence>
<sequence length="241" mass="26461">MKMRKSLTALGLALVFAGSANAANWGYEGEHGPANWGEFASECAKGQNQSPIDIQSTTEAKLDKLNFDYEGKVMSLLNNGHTLQTSLEGNNTLTVDGKEFTLKQFHFHTPSENHVDGKEYPLEAHFVHADKAGHLAVVAVFFKLGDANPDLAKLLANVPNKDQDVAIKVPFDADALIPSDKEYYRFNGSLTTPPCSEGVRWLVIKETQTISPEQVKAFAKAMGHNNRPIQPLNARMILAQQ</sequence>
<dbReference type="InterPro" id="IPR001148">
    <property type="entry name" value="CA_dom"/>
</dbReference>
<evidence type="ECO:0000259" key="11">
    <source>
        <dbReference type="PROSITE" id="PS51144"/>
    </source>
</evidence>
<keyword evidence="8 10" id="KW-0456">Lyase</keyword>
<dbReference type="EC" id="4.2.1.1" evidence="4 10"/>
<evidence type="ECO:0000313" key="13">
    <source>
        <dbReference type="Proteomes" id="UP000008152"/>
    </source>
</evidence>
<organism evidence="12 13">
    <name type="scientific">Vibrio campbellii (strain ATCC BAA-1116)</name>
    <dbReference type="NCBI Taxonomy" id="2902295"/>
    <lineage>
        <taxon>Bacteria</taxon>
        <taxon>Pseudomonadati</taxon>
        <taxon>Pseudomonadota</taxon>
        <taxon>Gammaproteobacteria</taxon>
        <taxon>Vibrionales</taxon>
        <taxon>Vibrionaceae</taxon>
        <taxon>Vibrio</taxon>
    </lineage>
</organism>
<comment type="cofactor">
    <cofactor evidence="1 10">
        <name>Zn(2+)</name>
        <dbReference type="ChEBI" id="CHEBI:29105"/>
    </cofactor>
</comment>
<keyword evidence="10" id="KW-0732">Signal</keyword>
<comment type="catalytic activity">
    <reaction evidence="9 10">
        <text>hydrogencarbonate + H(+) = CO2 + H2O</text>
        <dbReference type="Rhea" id="RHEA:10748"/>
        <dbReference type="ChEBI" id="CHEBI:15377"/>
        <dbReference type="ChEBI" id="CHEBI:15378"/>
        <dbReference type="ChEBI" id="CHEBI:16526"/>
        <dbReference type="ChEBI" id="CHEBI:17544"/>
        <dbReference type="EC" id="4.2.1.1"/>
    </reaction>
</comment>
<dbReference type="GO" id="GO:0008270">
    <property type="term" value="F:zinc ion binding"/>
    <property type="evidence" value="ECO:0007669"/>
    <property type="project" value="UniProtKB-UniRule"/>
</dbReference>
<dbReference type="GO" id="GO:0004089">
    <property type="term" value="F:carbonate dehydratase activity"/>
    <property type="evidence" value="ECO:0007669"/>
    <property type="project" value="UniProtKB-UniRule"/>
</dbReference>
<dbReference type="PANTHER" id="PTHR18952">
    <property type="entry name" value="CARBONIC ANHYDRASE"/>
    <property type="match status" value="1"/>
</dbReference>